<feature type="region of interest" description="Disordered" evidence="2">
    <location>
        <begin position="1"/>
        <end position="20"/>
    </location>
</feature>
<evidence type="ECO:0000256" key="1">
    <source>
        <dbReference type="SAM" id="Coils"/>
    </source>
</evidence>
<evidence type="ECO:0000313" key="5">
    <source>
        <dbReference type="Proteomes" id="UP000013049"/>
    </source>
</evidence>
<dbReference type="EMBL" id="APPC01000017">
    <property type="protein sequence ID" value="ENU92110.1"/>
    <property type="molecule type" value="Genomic_DNA"/>
</dbReference>
<dbReference type="Gene3D" id="2.60.120.260">
    <property type="entry name" value="Galactose-binding domain-like"/>
    <property type="match status" value="2"/>
</dbReference>
<dbReference type="PROSITE" id="PS50853">
    <property type="entry name" value="FN3"/>
    <property type="match status" value="1"/>
</dbReference>
<dbReference type="Pfam" id="PF24801">
    <property type="entry name" value="FNIII-A_GpJ"/>
    <property type="match status" value="1"/>
</dbReference>
<dbReference type="Gene3D" id="1.20.5.340">
    <property type="match status" value="1"/>
</dbReference>
<feature type="domain" description="Fibronectin type-III" evidence="3">
    <location>
        <begin position="721"/>
        <end position="816"/>
    </location>
</feature>
<dbReference type="RefSeq" id="WP_004771388.1">
    <property type="nucleotide sequence ID" value="NZ_KB849357.1"/>
</dbReference>
<dbReference type="InterPro" id="IPR053171">
    <property type="entry name" value="Viral_Tip_Attach_Protein"/>
</dbReference>
<dbReference type="Proteomes" id="UP000013049">
    <property type="component" value="Unassembled WGS sequence"/>
</dbReference>
<evidence type="ECO:0000313" key="4">
    <source>
        <dbReference type="EMBL" id="ENU92110.1"/>
    </source>
</evidence>
<dbReference type="PANTHER" id="PTHR36251:SF2">
    <property type="entry name" value="GIFSY-2 PROPHAGE HOST SPECIFICITY PROTEIN J, PHAGE LAMBDA"/>
    <property type="match status" value="1"/>
</dbReference>
<evidence type="ECO:0000256" key="2">
    <source>
        <dbReference type="SAM" id="MobiDB-lite"/>
    </source>
</evidence>
<protein>
    <recommendedName>
        <fullName evidence="3">Fibronectin type-III domain-containing protein</fullName>
    </recommendedName>
</protein>
<accession>N8UXJ6</accession>
<feature type="coiled-coil region" evidence="1">
    <location>
        <begin position="834"/>
        <end position="865"/>
    </location>
</feature>
<proteinExistence type="predicted"/>
<name>N8UXJ6_9GAMM</name>
<evidence type="ECO:0000259" key="3">
    <source>
        <dbReference type="PROSITE" id="PS50853"/>
    </source>
</evidence>
<sequence length="3003" mass="328366">MTNVVKGEKKGSKKARKPKIAHDSAQSITYIKLLYGLSEGEIEGLVDGYQSIFLEDTPLLDSNNKENFSGIKVDFRSGTNDQDYIEGFPDVRNEFPIDVELTDKTPWVRAIKNLDLDAVNIRFKWGPIFNQNMSNGDVNGYTIHYALDVQTDGGSWTEVLRTSLSGKLAANFQRQHRIDLPKADKGWQVRVRRITPNRNADDIGDKMYIAAYGEVIDVKLRYPNTALLGLQYDAETFGNAAKLGAECKGRIVKVPSNYNAVGRTYNGIWDGTFIESYTNNPAWIYYDICLSDRFGLGDRLKPFMIDKWSIYRLAQYCDQKVPDGTGREEPRFTCNVYLQTSEDAYSILSKLAGLFRAISYWDGNSIVCDADIPQDTYFAYSRSNVIEGHFEYSGTRARDRHNVVKVAWDNPANHYKTEYEYVRDEKAIANLGQVRILDLEAWGCTSRGQAQRAGQWALKSEQLETRTVTFKVGLDGHLPAPGRVIEVSDELFAGRANGGRVSAISKDLKSVTLDRDNVEVKRGDKLVVNGEDGKAQTRIVQSAKGRVITVTEAFKNIAVQNVWVVNAKDLATMKFRVISIVPEDKHQFTITGLQYSPAKFEAIDNATHIEDVPITNINPHRQNPVTNVKLSQQGRVDQGITINTLVISWDQAKGAVKYLCEWRKDEGTWIRLPITGSNSVEVPGVYAGKYQARVTAISAFELSSILTYSDIKDLTGKEGLPPKLATLSATGVLFGMRLDWSFPKTGALDTAYTEIEVSPDGKSNIYQLGLFAYPTTTHTIQGLKGNLTQNYRGRLIDRIGNVGEWSEWSEGITSNDAEEIIEIIQGQIGLPELNKDVQEAIEKASDEAKNAAKDAKAANDKAAKEAIDRAEAIATQNKAFNEEITREKKANADRFAKESRDRSTEIKNAATKEANDRNAAIKVESDKRLLEINKLQNGLTQETQERKTESANILKTVETLKNSTDNTLAAVRKEIETNTTNISANAKKTENIDSRLRVADKTANDANAAAANAQRTANTAVSKAEAIAQTVNSISASLSTTTDTADKAALLSKYQNGGKPMVDDPAFNNGTGRITNYNNGTINGTFSRELKQQDNPTDSTHEIVRKLDGPIATTGIGWAVNGMVAKASRVYLIKQIVKLPVGFKLDLRTNSIGTDGQSLRWLTNNEGTGKYDTYIALVTCGVNGPFSTTGHTALTRMAGTPEPSPENPLIAYLASYEWWDCTAVNDTIPKQYRDEIEANAKATAGVETRVFEAEGLIKSQGKSYEQLKNDLIITNDKVSKKAESTALNETKSTVQKHGDELIAQSGKIDSLSAAISTSAPEFKFTATAAAVENFLTLPATGADKVKLVDEPSAVSGKVLRIGTNSGNDGIVQLSQTYVPIDPDKLYRIRYRFRRVEGEGSTYIALAAANAEKTASITAGNASAAIDNISGSNYFVVNQMPKLGEWVVGEAFIKGKSTGAATGNWTKTSPRTFQSRAAFFRLGILPNYSGKPGIQDFDYVIIEDYDAMAANEATSGIVKTIETEVKNINGKVEATNVVTDRIAGQVKELEQGIQKKADTEILKAYSTKTETNQSIAKGIETYNASLSVGGQNILPNGDVVKNYTRWGNVNGTVTHLEDPELKTRIARITFTTDSQAQGIITNDSTMIIRAGAQYVASFLARASEGAPITAAYNYIIGAGTTPNQVIGGVNISADKWVRYEIAFTAARSGKFQLLLGSNSATVKGRYIDYAELQVQEGTKATEWTKPLSTIENNLDANAQAIQSTQADVKNVNGKVEANAGQMNLLKGEVNKVDTKAGEAIKNAAIAQSTANTAVSQNTVNANNISELEASLNNMAIGGQNLWSVVDKPLINEQGRGAKTVINAQDEHYRITMQAFNPQNLLILSRHDSVLEDRDHEIEVGQDYVYSFEIRANKAGLIHTVYAYFGEMRTVVSSNHKIGTEWTKFTFPFKAKASGRLHANQLQGFAFSSNPNHGWVVDDWYEVRHIQMQKGNKATEYTKATGSLIRELDANSKAIESTNVGVKKLGEDLTAQSSKMNSLENNLSVTNGEVKKKADNTVVNAINSEVKKLGEGMSSQADSILKLEASYTSMDSDSLLPDYNSANPDCWISHYGTDLKPYFKKTGSGKVTNTVIRKQAGDISSFFNYSKTPLPLDKAYKIGMWVRRSTDSDGSAYFNGMYGKKNGSFSPASYYAASIPAAEIPANETWTYIERIVDLRAVSETNPQIKFGFAIGHTGSKGWWEMQGYNVKAVLSASDVDNTLATAKALNETNTAVKKTENAIDSLSKSTLILQNNLEVIGKAGANLLVESNKVLEYIPGLYPHARIEMGVEWEIGAKYTLVWCAEHQRGEGDTNSYLAVYAGGGGQQLSRVTNGSKQVQSVTFTKTASGTAPQIHVYMINRPTAEKKTVGTVYWAVLVKGEFAATDEWLPSQFDFLPQINAASEAIRNVESQVKSVDGKVESNNKATDQLKGRVDTVEKGLKTKADTSALLERYTKAETDKAIAGKIESYDASLNIGGTNLLYGTDGRNLVPYAGAKLSWHSEDPTDMVRVDYNNHQIIGAMTPLPMQNTKLVKGKTYTLSFIGQGTMNVLNYIYIMDQKNGNTPLPNLPFGAGGNTVHSLTFEWTKETTTTAGVLLAYSGASAGQWFTARSVMLEEATKPSAWSPNPKETKDSLDKNAQAIQSTQAEVKKVDDKIIAQAKRSDELKSQVDKTNASLTNNYLTKSETNSAIAAASTTLKSEVQKDYKKQFDELKLDRVTIPDTRNDDQPPIWYWTNYPRSVVTEFKFKTAVGGVGPGAYGSVETTIPWTDASGGQIIQKWTTANEANSRWRFSVGSGAAAKWSAWESELESTKVKLTEQSEVIDGIKAIKSVSIDNNGVICGYALTSELVDGEVKTAFGVDVDTFYVGPPNQGKKFFSIVNGTTHINDAIIGTLNASKVTVGQMHGDRIAARTLRADHLSANAIEAIAVSARNVTITAPDGSRTVQTGGLTEIFYPNGQLGIRLGVR</sequence>
<comment type="caution">
    <text evidence="4">The sequence shown here is derived from an EMBL/GenBank/DDBJ whole genome shotgun (WGS) entry which is preliminary data.</text>
</comment>
<dbReference type="Pfam" id="PF13550">
    <property type="entry name" value="Phage-tail_3"/>
    <property type="match status" value="1"/>
</dbReference>
<feature type="compositionally biased region" description="Basic and acidic residues" evidence="2">
    <location>
        <begin position="1"/>
        <end position="10"/>
    </location>
</feature>
<dbReference type="HOGENOM" id="CLU_000196_0_0_6"/>
<dbReference type="eggNOG" id="COG4733">
    <property type="taxonomic scope" value="Bacteria"/>
</dbReference>
<keyword evidence="1" id="KW-0175">Coiled coil</keyword>
<dbReference type="PANTHER" id="PTHR36251">
    <property type="entry name" value="FELS-1 PROPHAGE HOST SPECIFICITY PROTEIN-RELATED"/>
    <property type="match status" value="1"/>
</dbReference>
<reference evidence="4 5" key="1">
    <citation type="submission" date="2013-02" db="EMBL/GenBank/DDBJ databases">
        <title>The Genome Sequence of Acinetobacter sp. NIPH 758.</title>
        <authorList>
            <consortium name="The Broad Institute Genome Sequencing Platform"/>
            <consortium name="The Broad Institute Genome Sequencing Center for Infectious Disease"/>
            <person name="Cerqueira G."/>
            <person name="Feldgarden M."/>
            <person name="Courvalin P."/>
            <person name="Perichon B."/>
            <person name="Grillot-Courvalin C."/>
            <person name="Clermont D."/>
            <person name="Rocha E."/>
            <person name="Yoon E.-J."/>
            <person name="Nemec A."/>
            <person name="Walker B."/>
            <person name="Young S.K."/>
            <person name="Zeng Q."/>
            <person name="Gargeya S."/>
            <person name="Fitzgerald M."/>
            <person name="Haas B."/>
            <person name="Abouelleil A."/>
            <person name="Alvarado L."/>
            <person name="Arachchi H.M."/>
            <person name="Berlin A.M."/>
            <person name="Chapman S.B."/>
            <person name="Dewar J."/>
            <person name="Goldberg J."/>
            <person name="Griggs A."/>
            <person name="Gujja S."/>
            <person name="Hansen M."/>
            <person name="Howarth C."/>
            <person name="Imamovic A."/>
            <person name="Larimer J."/>
            <person name="McCowan C."/>
            <person name="Murphy C."/>
            <person name="Neiman D."/>
            <person name="Pearson M."/>
            <person name="Priest M."/>
            <person name="Roberts A."/>
            <person name="Saif S."/>
            <person name="Shea T."/>
            <person name="Sisk P."/>
            <person name="Sykes S."/>
            <person name="Wortman J."/>
            <person name="Nusbaum C."/>
            <person name="Birren B."/>
        </authorList>
    </citation>
    <scope>NUCLEOTIDE SEQUENCE [LARGE SCALE GENOMIC DNA]</scope>
    <source>
        <strain evidence="4 5">NIPH 758</strain>
    </source>
</reference>
<organism evidence="4 5">
    <name type="scientific">Acinetobacter vivianii</name>
    <dbReference type="NCBI Taxonomy" id="1776742"/>
    <lineage>
        <taxon>Bacteria</taxon>
        <taxon>Pseudomonadati</taxon>
        <taxon>Pseudomonadota</taxon>
        <taxon>Gammaproteobacteria</taxon>
        <taxon>Moraxellales</taxon>
        <taxon>Moraxellaceae</taxon>
        <taxon>Acinetobacter</taxon>
    </lineage>
</organism>
<dbReference type="PATRIC" id="fig|1217712.3.peg.1914"/>
<dbReference type="InterPro" id="IPR003961">
    <property type="entry name" value="FN3_dom"/>
</dbReference>
<dbReference type="InterPro" id="IPR055385">
    <property type="entry name" value="GpJ_HDII-ins2"/>
</dbReference>
<gene>
    <name evidence="4" type="ORF">F971_01997</name>
</gene>
<dbReference type="InterPro" id="IPR032876">
    <property type="entry name" value="J_dom"/>
</dbReference>